<dbReference type="AlphaFoldDB" id="A0AA43TT10"/>
<dbReference type="GO" id="GO:0016592">
    <property type="term" value="C:mediator complex"/>
    <property type="evidence" value="ECO:0007669"/>
    <property type="project" value="InterPro"/>
</dbReference>
<dbReference type="GO" id="GO:0006369">
    <property type="term" value="P:termination of RNA polymerase II transcription"/>
    <property type="evidence" value="ECO:0007669"/>
    <property type="project" value="TreeGrafter"/>
</dbReference>
<sequence length="215" mass="23426">MQPAPVLEKHLVFKPIVTGQGDGKGAAAGKTGMQTVEQKKLQETAKGDLFYVQIIGDGKTKEGNNDAAKWSIQFRDLPEVVQKRPVTSRLVADIPIVDSDPITAMAGLGYSYKSSYYLTGHRFTHLNTSLLLIKAVMPQTGESPEHVSDSEDVVNGQLVDPSGSYLIQASIRVQDGSKVELMNRATAELMNLKETLKGVVDLEVGDRLAMDTRVR</sequence>
<evidence type="ECO:0000256" key="4">
    <source>
        <dbReference type="ARBA" id="ARBA00023015"/>
    </source>
</evidence>
<evidence type="ECO:0000313" key="10">
    <source>
        <dbReference type="Proteomes" id="UP001161017"/>
    </source>
</evidence>
<evidence type="ECO:0000256" key="5">
    <source>
        <dbReference type="ARBA" id="ARBA00023163"/>
    </source>
</evidence>
<dbReference type="GO" id="GO:0003712">
    <property type="term" value="F:transcription coregulator activity"/>
    <property type="evidence" value="ECO:0007669"/>
    <property type="project" value="InterPro"/>
</dbReference>
<evidence type="ECO:0000256" key="3">
    <source>
        <dbReference type="ARBA" id="ARBA00019612"/>
    </source>
</evidence>
<dbReference type="Proteomes" id="UP001161017">
    <property type="component" value="Unassembled WGS sequence"/>
</dbReference>
<name>A0AA43TT10_9LECA</name>
<protein>
    <recommendedName>
        <fullName evidence="3 8">Mediator of RNA polymerase II transcription subunit 18</fullName>
    </recommendedName>
    <alternativeName>
        <fullName evidence="7 8">Mediator complex subunit 18</fullName>
    </alternativeName>
</protein>
<dbReference type="PANTHER" id="PTHR13321">
    <property type="entry name" value="MEDIATOR OF RNA POLYMERASE II TRANSCRIPTION, SUBUNIT 18"/>
    <property type="match status" value="1"/>
</dbReference>
<evidence type="ECO:0000256" key="2">
    <source>
        <dbReference type="ARBA" id="ARBA00009814"/>
    </source>
</evidence>
<evidence type="ECO:0000256" key="7">
    <source>
        <dbReference type="ARBA" id="ARBA00032012"/>
    </source>
</evidence>
<keyword evidence="10" id="KW-1185">Reference proteome</keyword>
<comment type="subunit">
    <text evidence="8">Component of the Mediator complex.</text>
</comment>
<organism evidence="9 10">
    <name type="scientific">Ramalina farinacea</name>
    <dbReference type="NCBI Taxonomy" id="258253"/>
    <lineage>
        <taxon>Eukaryota</taxon>
        <taxon>Fungi</taxon>
        <taxon>Dikarya</taxon>
        <taxon>Ascomycota</taxon>
        <taxon>Pezizomycotina</taxon>
        <taxon>Lecanoromycetes</taxon>
        <taxon>OSLEUM clade</taxon>
        <taxon>Lecanoromycetidae</taxon>
        <taxon>Lecanorales</taxon>
        <taxon>Lecanorineae</taxon>
        <taxon>Ramalinaceae</taxon>
        <taxon>Ramalina</taxon>
    </lineage>
</organism>
<comment type="function">
    <text evidence="8">Component of the Mediator complex, a coactivator involved in the regulated transcription of nearly all RNA polymerase II-dependent genes. Mediator functions as a bridge to convey information from gene-specific regulatory proteins to the basal RNA polymerase II transcription machinery. Mediator is recruited to promoters by direct interactions with regulatory proteins and serves as a scaffold for the assembly of a functional preinitiation complex with RNA polymerase II and the general transcription factors.</text>
</comment>
<keyword evidence="8" id="KW-0010">Activator</keyword>
<keyword evidence="5 8" id="KW-0804">Transcription</keyword>
<evidence type="ECO:0000256" key="8">
    <source>
        <dbReference type="RuleBase" id="RU364150"/>
    </source>
</evidence>
<dbReference type="Pfam" id="PF09637">
    <property type="entry name" value="Med18"/>
    <property type="match status" value="1"/>
</dbReference>
<dbReference type="Gene3D" id="2.40.320.10">
    <property type="entry name" value="Hypothetical Protein Pfu-838710-001"/>
    <property type="match status" value="1"/>
</dbReference>
<dbReference type="InterPro" id="IPR019095">
    <property type="entry name" value="Mediator_Med18"/>
</dbReference>
<comment type="caution">
    <text evidence="9">The sequence shown here is derived from an EMBL/GenBank/DDBJ whole genome shotgun (WGS) entry which is preliminary data.</text>
</comment>
<reference evidence="9" key="1">
    <citation type="journal article" date="2023" name="Genome Biol. Evol.">
        <title>First Whole Genome Sequence and Flow Cytometry Genome Size Data for the Lichen-Forming Fungus Ramalina farinacea (Ascomycota).</title>
        <authorList>
            <person name="Llewellyn T."/>
            <person name="Mian S."/>
            <person name="Hill R."/>
            <person name="Leitch I.J."/>
            <person name="Gaya E."/>
        </authorList>
    </citation>
    <scope>NUCLEOTIDE SEQUENCE</scope>
    <source>
        <strain evidence="9">LIQ254RAFAR</strain>
    </source>
</reference>
<evidence type="ECO:0000313" key="9">
    <source>
        <dbReference type="EMBL" id="MDI1487143.1"/>
    </source>
</evidence>
<dbReference type="PANTHER" id="PTHR13321:SF2">
    <property type="entry name" value="MEDIATOR OF RNA POLYMERASE II TRANSCRIPTION SUBUNIT 18"/>
    <property type="match status" value="1"/>
</dbReference>
<comment type="subcellular location">
    <subcellularLocation>
        <location evidence="1 8">Nucleus</location>
    </subcellularLocation>
</comment>
<dbReference type="GO" id="GO:0006357">
    <property type="term" value="P:regulation of transcription by RNA polymerase II"/>
    <property type="evidence" value="ECO:0007669"/>
    <property type="project" value="InterPro"/>
</dbReference>
<dbReference type="GO" id="GO:0070847">
    <property type="term" value="C:core mediator complex"/>
    <property type="evidence" value="ECO:0007669"/>
    <property type="project" value="TreeGrafter"/>
</dbReference>
<gene>
    <name evidence="9" type="primary">srb5</name>
    <name evidence="8" type="synonym">MED18</name>
    <name evidence="9" type="ORF">OHK93_006411</name>
</gene>
<evidence type="ECO:0000256" key="6">
    <source>
        <dbReference type="ARBA" id="ARBA00023242"/>
    </source>
</evidence>
<keyword evidence="4 8" id="KW-0805">Transcription regulation</keyword>
<accession>A0AA43TT10</accession>
<comment type="similarity">
    <text evidence="2 8">Belongs to the Mediator complex subunit 18 family.</text>
</comment>
<evidence type="ECO:0000256" key="1">
    <source>
        <dbReference type="ARBA" id="ARBA00004123"/>
    </source>
</evidence>
<dbReference type="EMBL" id="JAPUFD010000005">
    <property type="protein sequence ID" value="MDI1487143.1"/>
    <property type="molecule type" value="Genomic_DNA"/>
</dbReference>
<proteinExistence type="inferred from homology"/>
<keyword evidence="6 8" id="KW-0539">Nucleus</keyword>